<evidence type="ECO:0000313" key="4">
    <source>
        <dbReference type="Proteomes" id="UP000321720"/>
    </source>
</evidence>
<keyword evidence="1" id="KW-0862">Zinc</keyword>
<dbReference type="Proteomes" id="UP000321720">
    <property type="component" value="Unassembled WGS sequence"/>
</dbReference>
<evidence type="ECO:0000259" key="2">
    <source>
        <dbReference type="PROSITE" id="PS50966"/>
    </source>
</evidence>
<accession>A0A511J834</accession>
<keyword evidence="1" id="KW-0479">Metal-binding</keyword>
<sequence>MGVCGRPYTPRMTNRLFAQASRLDEVPGDSTGDRLALGLAPALTPSGLVDDPSFFHGFAAHPQVLARGLLTLADVTATRYFQFTPSTMRDPVLTAHGDRLRAECFSSCNSVYARLDLLADAFDSGEMSHGTTNVDIGLATRAALSRIGRDRLLHLDVGTDGLTVSQVEGAVVERPVEMPPRWVRALGNAAELHHGLPLAFEMGAAGAKAFVAGLPAATSSPRNGWLVPSGTGVRVATRPTSGGVLVAGLHRLSAAKRLLPHLTGIAVYGRAEPGPVVVELTVPGGRLVLGLTDEAWRGHSGEGALLGRLASATVAEDADLVSALLAFEPVIDVPRLTREAALDEPRVRDALAVLAADGRVGWDLRDAAWFHRELPHDPERVEKDNPRLVTARRLVADGALSRAPEGWHVRSRSGGPDHLVSGDRCTCTWFLRHGTGRGPCAHMLAVRLVTHEEIA</sequence>
<evidence type="ECO:0000256" key="1">
    <source>
        <dbReference type="PROSITE-ProRule" id="PRU00325"/>
    </source>
</evidence>
<name>A0A511J834_9CELL</name>
<comment type="caution">
    <text evidence="3">The sequence shown here is derived from an EMBL/GenBank/DDBJ whole genome shotgun (WGS) entry which is preliminary data.</text>
</comment>
<evidence type="ECO:0000313" key="3">
    <source>
        <dbReference type="EMBL" id="GEL93863.1"/>
    </source>
</evidence>
<proteinExistence type="predicted"/>
<dbReference type="InterPro" id="IPR007527">
    <property type="entry name" value="Znf_SWIM"/>
</dbReference>
<dbReference type="AlphaFoldDB" id="A0A511J834"/>
<keyword evidence="4" id="KW-1185">Reference proteome</keyword>
<keyword evidence="1" id="KW-0863">Zinc-finger</keyword>
<dbReference type="PROSITE" id="PS50966">
    <property type="entry name" value="ZF_SWIM"/>
    <property type="match status" value="1"/>
</dbReference>
<reference evidence="3 4" key="1">
    <citation type="submission" date="2019-07" db="EMBL/GenBank/DDBJ databases">
        <title>Whole genome shotgun sequence of Cellulomonas composti NBRC 100758.</title>
        <authorList>
            <person name="Hosoyama A."/>
            <person name="Uohara A."/>
            <person name="Ohji S."/>
            <person name="Ichikawa N."/>
        </authorList>
    </citation>
    <scope>NUCLEOTIDE SEQUENCE [LARGE SCALE GENOMIC DNA]</scope>
    <source>
        <strain evidence="3 4">NBRC 100758</strain>
    </source>
</reference>
<gene>
    <name evidence="3" type="ORF">CCO02nite_05210</name>
</gene>
<dbReference type="EMBL" id="BJWG01000002">
    <property type="protein sequence ID" value="GEL93863.1"/>
    <property type="molecule type" value="Genomic_DNA"/>
</dbReference>
<protein>
    <recommendedName>
        <fullName evidence="2">SWIM-type domain-containing protein</fullName>
    </recommendedName>
</protein>
<dbReference type="GO" id="GO:0008270">
    <property type="term" value="F:zinc ion binding"/>
    <property type="evidence" value="ECO:0007669"/>
    <property type="project" value="UniProtKB-KW"/>
</dbReference>
<organism evidence="3 4">
    <name type="scientific">Cellulomonas composti</name>
    <dbReference type="NCBI Taxonomy" id="266130"/>
    <lineage>
        <taxon>Bacteria</taxon>
        <taxon>Bacillati</taxon>
        <taxon>Actinomycetota</taxon>
        <taxon>Actinomycetes</taxon>
        <taxon>Micrococcales</taxon>
        <taxon>Cellulomonadaceae</taxon>
        <taxon>Cellulomonas</taxon>
    </lineage>
</organism>
<feature type="domain" description="SWIM-type" evidence="2">
    <location>
        <begin position="407"/>
        <end position="451"/>
    </location>
</feature>